<accession>A0A853APJ4</accession>
<evidence type="ECO:0000259" key="11">
    <source>
        <dbReference type="PROSITE" id="PS50850"/>
    </source>
</evidence>
<dbReference type="InterPro" id="IPR020846">
    <property type="entry name" value="MFS_dom"/>
</dbReference>
<organism evidence="12 13">
    <name type="scientific">Saccharopolyspora hordei</name>
    <dbReference type="NCBI Taxonomy" id="1838"/>
    <lineage>
        <taxon>Bacteria</taxon>
        <taxon>Bacillati</taxon>
        <taxon>Actinomycetota</taxon>
        <taxon>Actinomycetes</taxon>
        <taxon>Pseudonocardiales</taxon>
        <taxon>Pseudonocardiaceae</taxon>
        <taxon>Saccharopolyspora</taxon>
    </lineage>
</organism>
<dbReference type="AlphaFoldDB" id="A0A853APJ4"/>
<feature type="transmembrane region" description="Helical" evidence="10">
    <location>
        <begin position="438"/>
        <end position="456"/>
    </location>
</feature>
<comment type="subcellular location">
    <subcellularLocation>
        <location evidence="1">Cell membrane</location>
        <topology evidence="1">Multi-pass membrane protein</topology>
    </subcellularLocation>
</comment>
<dbReference type="InterPro" id="IPR036259">
    <property type="entry name" value="MFS_trans_sf"/>
</dbReference>
<evidence type="ECO:0000256" key="3">
    <source>
        <dbReference type="ARBA" id="ARBA00022448"/>
    </source>
</evidence>
<comment type="similarity">
    <text evidence="2 9">Belongs to the major facilitator superfamily. Sugar transporter (TC 2.A.1.1) family.</text>
</comment>
<proteinExistence type="inferred from homology"/>
<feature type="transmembrane region" description="Helical" evidence="10">
    <location>
        <begin position="55"/>
        <end position="79"/>
    </location>
</feature>
<feature type="transmembrane region" description="Helical" evidence="10">
    <location>
        <begin position="146"/>
        <end position="165"/>
    </location>
</feature>
<evidence type="ECO:0000256" key="1">
    <source>
        <dbReference type="ARBA" id="ARBA00004651"/>
    </source>
</evidence>
<feature type="transmembrane region" description="Helical" evidence="10">
    <location>
        <begin position="91"/>
        <end position="109"/>
    </location>
</feature>
<dbReference type="GO" id="GO:0005886">
    <property type="term" value="C:plasma membrane"/>
    <property type="evidence" value="ECO:0007669"/>
    <property type="project" value="UniProtKB-SubCell"/>
</dbReference>
<keyword evidence="6 10" id="KW-0812">Transmembrane</keyword>
<dbReference type="PANTHER" id="PTHR48020">
    <property type="entry name" value="PROTON MYO-INOSITOL COTRANSPORTER"/>
    <property type="match status" value="1"/>
</dbReference>
<evidence type="ECO:0000256" key="6">
    <source>
        <dbReference type="ARBA" id="ARBA00022692"/>
    </source>
</evidence>
<dbReference type="FunFam" id="1.20.1250.20:FF:000122">
    <property type="entry name" value="D-xylose transporter XylE"/>
    <property type="match status" value="1"/>
</dbReference>
<dbReference type="PRINTS" id="PR00171">
    <property type="entry name" value="SUGRTRNSPORT"/>
</dbReference>
<keyword evidence="3 9" id="KW-0813">Transport</keyword>
<feature type="transmembrane region" description="Helical" evidence="10">
    <location>
        <begin position="185"/>
        <end position="203"/>
    </location>
</feature>
<evidence type="ECO:0000256" key="9">
    <source>
        <dbReference type="RuleBase" id="RU003346"/>
    </source>
</evidence>
<dbReference type="SUPFAM" id="SSF103473">
    <property type="entry name" value="MFS general substrate transporter"/>
    <property type="match status" value="1"/>
</dbReference>
<reference evidence="12 13" key="1">
    <citation type="submission" date="2020-07" db="EMBL/GenBank/DDBJ databases">
        <title>Sequencing the genomes of 1000 actinobacteria strains.</title>
        <authorList>
            <person name="Klenk H.-P."/>
        </authorList>
    </citation>
    <scope>NUCLEOTIDE SEQUENCE [LARGE SCALE GENOMIC DNA]</scope>
    <source>
        <strain evidence="12 13">DSM 44065</strain>
    </source>
</reference>
<evidence type="ECO:0000313" key="13">
    <source>
        <dbReference type="Proteomes" id="UP000587002"/>
    </source>
</evidence>
<dbReference type="PROSITE" id="PS50850">
    <property type="entry name" value="MFS"/>
    <property type="match status" value="1"/>
</dbReference>
<dbReference type="Pfam" id="PF00083">
    <property type="entry name" value="Sugar_tr"/>
    <property type="match status" value="1"/>
</dbReference>
<keyword evidence="7 10" id="KW-1133">Transmembrane helix</keyword>
<comment type="caution">
    <text evidence="12">The sequence shown here is derived from an EMBL/GenBank/DDBJ whole genome shotgun (WGS) entry which is preliminary data.</text>
</comment>
<dbReference type="EMBL" id="JACCFJ010000001">
    <property type="protein sequence ID" value="NYI82187.1"/>
    <property type="molecule type" value="Genomic_DNA"/>
</dbReference>
<gene>
    <name evidence="12" type="ORF">HNR68_000817</name>
</gene>
<evidence type="ECO:0000256" key="2">
    <source>
        <dbReference type="ARBA" id="ARBA00010992"/>
    </source>
</evidence>
<dbReference type="PROSITE" id="PS00217">
    <property type="entry name" value="SUGAR_TRANSPORT_2"/>
    <property type="match status" value="1"/>
</dbReference>
<dbReference type="InterPro" id="IPR003663">
    <property type="entry name" value="Sugar/inositol_transpt"/>
</dbReference>
<keyword evidence="13" id="KW-1185">Reference proteome</keyword>
<dbReference type="Proteomes" id="UP000587002">
    <property type="component" value="Unassembled WGS sequence"/>
</dbReference>
<dbReference type="Gene3D" id="1.20.1250.20">
    <property type="entry name" value="MFS general substrate transporter like domains"/>
    <property type="match status" value="2"/>
</dbReference>
<feature type="transmembrane region" description="Helical" evidence="10">
    <location>
        <begin position="115"/>
        <end position="134"/>
    </location>
</feature>
<dbReference type="RefSeq" id="WP_179717775.1">
    <property type="nucleotide sequence ID" value="NZ_BAABFH010000001.1"/>
</dbReference>
<dbReference type="InterPro" id="IPR050814">
    <property type="entry name" value="Myo-inositol_Transporter"/>
</dbReference>
<evidence type="ECO:0000256" key="5">
    <source>
        <dbReference type="ARBA" id="ARBA00022597"/>
    </source>
</evidence>
<dbReference type="PROSITE" id="PS00216">
    <property type="entry name" value="SUGAR_TRANSPORT_1"/>
    <property type="match status" value="1"/>
</dbReference>
<feature type="transmembrane region" description="Helical" evidence="10">
    <location>
        <begin position="304"/>
        <end position="325"/>
    </location>
</feature>
<dbReference type="GO" id="GO:0022857">
    <property type="term" value="F:transmembrane transporter activity"/>
    <property type="evidence" value="ECO:0007669"/>
    <property type="project" value="InterPro"/>
</dbReference>
<evidence type="ECO:0000256" key="10">
    <source>
        <dbReference type="SAM" id="Phobius"/>
    </source>
</evidence>
<sequence>MSATQARASGAATEHLGHVVMIAGAAALGGFLFGYDTSVINGAVDAIQQHFDVGPALTGLTVSSALLGSAVGAGIAGGLADRVGRIRVMQLAAILFIISAVGSAVPFAIWDLALWRVVGGVAIGIASVIAPAYIAEVAPAAYRGRLASLQQLAIVLGIAISQLVNYALAQAAGGSASGTLGPLQAWQWMLGAAAVPAVVYLVVASTIPESPRYLVAVGELDRAREVLSQVESGDPDERVADIEAALGGEHKPRLSDLRGRFGLLPIVWVGMAIAALQQFVGINVIFYYSSSLWHSVGIDESSSLLLSLFTSIVNIIGTFVAIALVDKIGRKPLLVIGSVGMAVSLAVTGWAFSFAEVVGDEAQLPFQWGAVALVSASAFVLFFAASWGVVMWVLLGEMFPARIRAAALALGTATNWVANWLVTVSFPSMRDWNLPVTYFLYAAFALVSVVFVVKYLKETKGRTLEEMGS</sequence>
<dbReference type="NCBIfam" id="TIGR00879">
    <property type="entry name" value="SP"/>
    <property type="match status" value="1"/>
</dbReference>
<feature type="transmembrane region" description="Helical" evidence="10">
    <location>
        <begin position="16"/>
        <end position="35"/>
    </location>
</feature>
<dbReference type="InterPro" id="IPR005828">
    <property type="entry name" value="MFS_sugar_transport-like"/>
</dbReference>
<name>A0A853APJ4_9PSEU</name>
<evidence type="ECO:0000256" key="8">
    <source>
        <dbReference type="ARBA" id="ARBA00023136"/>
    </source>
</evidence>
<evidence type="ECO:0000256" key="7">
    <source>
        <dbReference type="ARBA" id="ARBA00022989"/>
    </source>
</evidence>
<keyword evidence="8 10" id="KW-0472">Membrane</keyword>
<feature type="transmembrane region" description="Helical" evidence="10">
    <location>
        <begin position="407"/>
        <end position="426"/>
    </location>
</feature>
<feature type="domain" description="Major facilitator superfamily (MFS) profile" evidence="11">
    <location>
        <begin position="22"/>
        <end position="460"/>
    </location>
</feature>
<feature type="transmembrane region" description="Helical" evidence="10">
    <location>
        <begin position="261"/>
        <end position="288"/>
    </location>
</feature>
<evidence type="ECO:0000313" key="12">
    <source>
        <dbReference type="EMBL" id="NYI82187.1"/>
    </source>
</evidence>
<feature type="transmembrane region" description="Helical" evidence="10">
    <location>
        <begin position="332"/>
        <end position="352"/>
    </location>
</feature>
<protein>
    <submittedName>
        <fullName evidence="12">SP family sugar:H+ symporter-like MFS transporter</fullName>
    </submittedName>
</protein>
<dbReference type="InterPro" id="IPR005829">
    <property type="entry name" value="Sugar_transporter_CS"/>
</dbReference>
<keyword evidence="4" id="KW-1003">Cell membrane</keyword>
<evidence type="ECO:0000256" key="4">
    <source>
        <dbReference type="ARBA" id="ARBA00022475"/>
    </source>
</evidence>
<keyword evidence="5" id="KW-0762">Sugar transport</keyword>
<dbReference type="PANTHER" id="PTHR48020:SF12">
    <property type="entry name" value="PROTON MYO-INOSITOL COTRANSPORTER"/>
    <property type="match status" value="1"/>
</dbReference>
<feature type="transmembrane region" description="Helical" evidence="10">
    <location>
        <begin position="372"/>
        <end position="395"/>
    </location>
</feature>